<gene>
    <name evidence="2" type="ORF">LX32DRAFT_641977</name>
</gene>
<reference evidence="2" key="1">
    <citation type="submission" date="2021-06" db="EMBL/GenBank/DDBJ databases">
        <title>Comparative genomics, transcriptomics and evolutionary studies reveal genomic signatures of adaptation to plant cell wall in hemibiotrophic fungi.</title>
        <authorList>
            <consortium name="DOE Joint Genome Institute"/>
            <person name="Baroncelli R."/>
            <person name="Diaz J.F."/>
            <person name="Benocci T."/>
            <person name="Peng M."/>
            <person name="Battaglia E."/>
            <person name="Haridas S."/>
            <person name="Andreopoulos W."/>
            <person name="Labutti K."/>
            <person name="Pangilinan J."/>
            <person name="Floch G.L."/>
            <person name="Makela M.R."/>
            <person name="Henrissat B."/>
            <person name="Grigoriev I.V."/>
            <person name="Crouch J.A."/>
            <person name="De Vries R.P."/>
            <person name="Sukno S.A."/>
            <person name="Thon M.R."/>
        </authorList>
    </citation>
    <scope>NUCLEOTIDE SEQUENCE</scope>
    <source>
        <strain evidence="2">MAFF235873</strain>
    </source>
</reference>
<accession>A0AAD9HDD0</accession>
<organism evidence="2 3">
    <name type="scientific">Colletotrichum zoysiae</name>
    <dbReference type="NCBI Taxonomy" id="1216348"/>
    <lineage>
        <taxon>Eukaryota</taxon>
        <taxon>Fungi</taxon>
        <taxon>Dikarya</taxon>
        <taxon>Ascomycota</taxon>
        <taxon>Pezizomycotina</taxon>
        <taxon>Sordariomycetes</taxon>
        <taxon>Hypocreomycetidae</taxon>
        <taxon>Glomerellales</taxon>
        <taxon>Glomerellaceae</taxon>
        <taxon>Colletotrichum</taxon>
        <taxon>Colletotrichum graminicola species complex</taxon>
    </lineage>
</organism>
<feature type="compositionally biased region" description="Low complexity" evidence="1">
    <location>
        <begin position="103"/>
        <end position="114"/>
    </location>
</feature>
<comment type="caution">
    <text evidence="2">The sequence shown here is derived from an EMBL/GenBank/DDBJ whole genome shotgun (WGS) entry which is preliminary data.</text>
</comment>
<name>A0AAD9HDD0_9PEZI</name>
<feature type="region of interest" description="Disordered" evidence="1">
    <location>
        <begin position="189"/>
        <end position="266"/>
    </location>
</feature>
<feature type="region of interest" description="Disordered" evidence="1">
    <location>
        <begin position="86"/>
        <end position="115"/>
    </location>
</feature>
<keyword evidence="3" id="KW-1185">Reference proteome</keyword>
<evidence type="ECO:0000313" key="3">
    <source>
        <dbReference type="Proteomes" id="UP001232148"/>
    </source>
</evidence>
<dbReference type="EMBL" id="MU842918">
    <property type="protein sequence ID" value="KAK2026256.1"/>
    <property type="molecule type" value="Genomic_DNA"/>
</dbReference>
<proteinExistence type="predicted"/>
<dbReference type="Proteomes" id="UP001232148">
    <property type="component" value="Unassembled WGS sequence"/>
</dbReference>
<evidence type="ECO:0000313" key="2">
    <source>
        <dbReference type="EMBL" id="KAK2026256.1"/>
    </source>
</evidence>
<evidence type="ECO:0000256" key="1">
    <source>
        <dbReference type="SAM" id="MobiDB-lite"/>
    </source>
</evidence>
<protein>
    <submittedName>
        <fullName evidence="2">Uncharacterized protein</fullName>
    </submittedName>
</protein>
<feature type="compositionally biased region" description="Low complexity" evidence="1">
    <location>
        <begin position="204"/>
        <end position="219"/>
    </location>
</feature>
<feature type="region of interest" description="Disordered" evidence="1">
    <location>
        <begin position="1"/>
        <end position="40"/>
    </location>
</feature>
<dbReference type="AlphaFoldDB" id="A0AAD9HDD0"/>
<sequence length="266" mass="29108">MIQRSPDLNPRKKTMAEISGRRKRQAEDEGQDVESPIKRGRLSDAAHFKWLWSPPHPSTFSPSQGLWSQPVPDGMFLTRHDLPYSFSVAPEPTSSRRPRRRGAISATSPAAPSALDRHLAQQLQQQIAVVGFKSAAAECRPKRGEEGDRDDEDAEIDVLRRELESVQIDAALPTILGISIDLDRRLCLGTSSPPPEAPRQPDNSSPTGSGPAASPSSSTCCRLWKFGNPNSAKDPSPGLQVPCHNGHNPQRRVHGSDGGLWMRPRA</sequence>